<dbReference type="Pfam" id="PF00027">
    <property type="entry name" value="cNMP_binding"/>
    <property type="match status" value="2"/>
</dbReference>
<reference evidence="9" key="1">
    <citation type="submission" date="2015-12" db="EMBL/GenBank/DDBJ databases">
        <title>Gene expression during late stages of embryo sac development: a critical building block for successful pollen-pistil interactions.</title>
        <authorList>
            <person name="Liu Y."/>
            <person name="Joly V."/>
            <person name="Sabar M."/>
            <person name="Matton D.P."/>
        </authorList>
    </citation>
    <scope>NUCLEOTIDE SEQUENCE</scope>
</reference>
<accession>A0A0V0IYF5</accession>
<dbReference type="GO" id="GO:0005524">
    <property type="term" value="F:ATP binding"/>
    <property type="evidence" value="ECO:0007669"/>
    <property type="project" value="UniProtKB-KW"/>
</dbReference>
<dbReference type="FunFam" id="2.60.120.10:FF:000048">
    <property type="entry name" value="Protein phosphatase 2C and cyclic nucleotide-binding/kinase domain-containing protein"/>
    <property type="match status" value="1"/>
</dbReference>
<dbReference type="SUPFAM" id="SSF51206">
    <property type="entry name" value="cAMP-binding domain-like"/>
    <property type="match status" value="2"/>
</dbReference>
<dbReference type="CDD" id="cd00038">
    <property type="entry name" value="CAP_ED"/>
    <property type="match status" value="2"/>
</dbReference>
<evidence type="ECO:0000259" key="7">
    <source>
        <dbReference type="PROSITE" id="PS50011"/>
    </source>
</evidence>
<feature type="region of interest" description="Disordered" evidence="6">
    <location>
        <begin position="713"/>
        <end position="737"/>
    </location>
</feature>
<evidence type="ECO:0000256" key="1">
    <source>
        <dbReference type="ARBA" id="ARBA00022527"/>
    </source>
</evidence>
<dbReference type="SMART" id="SM00100">
    <property type="entry name" value="cNMP"/>
    <property type="match status" value="2"/>
</dbReference>
<evidence type="ECO:0000259" key="8">
    <source>
        <dbReference type="PROSITE" id="PS50042"/>
    </source>
</evidence>
<dbReference type="PROSITE" id="PS50011">
    <property type="entry name" value="PROTEIN_KINASE_DOM"/>
    <property type="match status" value="1"/>
</dbReference>
<dbReference type="Gene3D" id="1.10.510.10">
    <property type="entry name" value="Transferase(Phosphotransferase) domain 1"/>
    <property type="match status" value="1"/>
</dbReference>
<evidence type="ECO:0000256" key="2">
    <source>
        <dbReference type="ARBA" id="ARBA00022679"/>
    </source>
</evidence>
<dbReference type="Gene3D" id="2.60.120.10">
    <property type="entry name" value="Jelly Rolls"/>
    <property type="match status" value="2"/>
</dbReference>
<sequence length="737" mass="82489">MVAKYKDPRDACAAIVAESYRLWLQYETRTDDITVIVVQVNGLTNVAVGQSISSDVVLRPPLPQVVELSGSESPSVMNWNSRIQRARQDISRARLRAIESSLENGQIWVPPSPAHRKTWEEEAQIERVLHDHFLFRKLTDSQCQVLLDCMQRVEVQVGDIVVKQGGECDSFYVVGSGEFEVLATQDEINGEAPRVLQHYTADKLSSFGELALMYNKPLQASVRAVTNGILWELKREDFRGILVSEFSNLSSLKLLRSVDLLSRLTILQLSHIADMVSEVPFSDGQTIVNEKQEPLGLYIIQKGVVKITFDMDLVKSENASSLLCENQKQDDIQNKKSITVEKSEGSYFGEWTLLGEHVASLSVIAVGDVVCAILTKEKFDSVVGPLAKLSQDDLRAKGHQTILSSESVQSFDTLTLERLQLADLEWKTCLYSTDCSEIGLVRLRDSDKMFSLKRFSKQKIKMLGKEAQVLNEKNLLKQMNTVASVPQVLCTCADEIHAGIVLDTCLACSVVAILNNPLDEESTRFCAASVVIALEDLHNNGILYRGVSPDVLMFDQTGHIQLVEFRFAKKISSELDERTFTICGMADSLAPEIVQGKGHGFAADWWALGTLIYFMLQGEMPFGSWRESELTFARIAKGQLTLPHIFSPEAVDLITKLLQVDEKLRLGSQGVDSIKSHPWFLDVDWKAIADHRSPVPAEILSRISQRLENHGDENIASLHSPNRDMEELNTPEWLQDW</sequence>
<dbReference type="GO" id="GO:0004691">
    <property type="term" value="F:cAMP-dependent protein kinase activity"/>
    <property type="evidence" value="ECO:0007669"/>
    <property type="project" value="TreeGrafter"/>
</dbReference>
<dbReference type="PRINTS" id="PR00103">
    <property type="entry name" value="CAMPKINASE"/>
</dbReference>
<dbReference type="SUPFAM" id="SSF56112">
    <property type="entry name" value="Protein kinase-like (PK-like)"/>
    <property type="match status" value="1"/>
</dbReference>
<dbReference type="InterPro" id="IPR000719">
    <property type="entry name" value="Prot_kinase_dom"/>
</dbReference>
<dbReference type="InterPro" id="IPR014710">
    <property type="entry name" value="RmlC-like_jellyroll"/>
</dbReference>
<keyword evidence="3" id="KW-0547">Nucleotide-binding</keyword>
<keyword evidence="5" id="KW-0067">ATP-binding</keyword>
<organism evidence="9">
    <name type="scientific">Solanum chacoense</name>
    <name type="common">Chaco potato</name>
    <dbReference type="NCBI Taxonomy" id="4108"/>
    <lineage>
        <taxon>Eukaryota</taxon>
        <taxon>Viridiplantae</taxon>
        <taxon>Streptophyta</taxon>
        <taxon>Embryophyta</taxon>
        <taxon>Tracheophyta</taxon>
        <taxon>Spermatophyta</taxon>
        <taxon>Magnoliopsida</taxon>
        <taxon>eudicotyledons</taxon>
        <taxon>Gunneridae</taxon>
        <taxon>Pentapetalae</taxon>
        <taxon>asterids</taxon>
        <taxon>lamiids</taxon>
        <taxon>Solanales</taxon>
        <taxon>Solanaceae</taxon>
        <taxon>Solanoideae</taxon>
        <taxon>Solaneae</taxon>
        <taxon>Solanum</taxon>
    </lineage>
</organism>
<dbReference type="InterPro" id="IPR000595">
    <property type="entry name" value="cNMP-bd_dom"/>
</dbReference>
<evidence type="ECO:0000256" key="3">
    <source>
        <dbReference type="ARBA" id="ARBA00022741"/>
    </source>
</evidence>
<evidence type="ECO:0000256" key="4">
    <source>
        <dbReference type="ARBA" id="ARBA00022777"/>
    </source>
</evidence>
<feature type="domain" description="Protein kinase" evidence="7">
    <location>
        <begin position="424"/>
        <end position="680"/>
    </location>
</feature>
<proteinExistence type="predicted"/>
<dbReference type="InterPro" id="IPR011009">
    <property type="entry name" value="Kinase-like_dom_sf"/>
</dbReference>
<keyword evidence="1" id="KW-0723">Serine/threonine-protein kinase</keyword>
<dbReference type="Pfam" id="PF00069">
    <property type="entry name" value="Pkinase"/>
    <property type="match status" value="1"/>
</dbReference>
<feature type="domain" description="Cyclic nucleotide-binding" evidence="8">
    <location>
        <begin position="134"/>
        <end position="242"/>
    </location>
</feature>
<dbReference type="GO" id="GO:0005952">
    <property type="term" value="C:cAMP-dependent protein kinase complex"/>
    <property type="evidence" value="ECO:0007669"/>
    <property type="project" value="TreeGrafter"/>
</dbReference>
<evidence type="ECO:0000256" key="6">
    <source>
        <dbReference type="SAM" id="MobiDB-lite"/>
    </source>
</evidence>
<name>A0A0V0IYF5_SOLCH</name>
<dbReference type="Gene3D" id="3.30.200.20">
    <property type="entry name" value="Phosphorylase Kinase, domain 1"/>
    <property type="match status" value="1"/>
</dbReference>
<dbReference type="EMBL" id="GEDG01000832">
    <property type="protein sequence ID" value="JAP37553.1"/>
    <property type="molecule type" value="Transcribed_RNA"/>
</dbReference>
<keyword evidence="2" id="KW-0808">Transferase</keyword>
<evidence type="ECO:0000256" key="5">
    <source>
        <dbReference type="ARBA" id="ARBA00022840"/>
    </source>
</evidence>
<dbReference type="InterPro" id="IPR018490">
    <property type="entry name" value="cNMP-bd_dom_sf"/>
</dbReference>
<evidence type="ECO:0000313" key="9">
    <source>
        <dbReference type="EMBL" id="JAP37553.1"/>
    </source>
</evidence>
<dbReference type="PROSITE" id="PS50042">
    <property type="entry name" value="CNMP_BINDING_3"/>
    <property type="match status" value="2"/>
</dbReference>
<protein>
    <submittedName>
        <fullName evidence="9">Uncharacterized protein</fullName>
    </submittedName>
</protein>
<dbReference type="PANTHER" id="PTHR24353">
    <property type="entry name" value="CYCLIC NUCLEOTIDE-DEPENDENT PROTEIN KINASE"/>
    <property type="match status" value="1"/>
</dbReference>
<keyword evidence="4" id="KW-0418">Kinase</keyword>
<dbReference type="PANTHER" id="PTHR24353:SF127">
    <property type="entry name" value="PROTEIN PHOSPHATASE 2C AND CYCLIC NUCLEOTIDE-BINDING_KINASE DOMAIN-CONTAINING PROTEIN"/>
    <property type="match status" value="1"/>
</dbReference>
<dbReference type="AlphaFoldDB" id="A0A0V0IYF5"/>
<dbReference type="SMART" id="SM00220">
    <property type="entry name" value="S_TKc"/>
    <property type="match status" value="1"/>
</dbReference>
<feature type="domain" description="Cyclic nucleotide-binding" evidence="8">
    <location>
        <begin position="260"/>
        <end position="385"/>
    </location>
</feature>